<keyword evidence="6 8" id="KW-1133">Transmembrane helix</keyword>
<dbReference type="OrthoDB" id="5056808at2"/>
<gene>
    <name evidence="9" type="ORF">B1R32_102224</name>
</gene>
<dbReference type="GO" id="GO:0016763">
    <property type="term" value="F:pentosyltransferase activity"/>
    <property type="evidence" value="ECO:0007669"/>
    <property type="project" value="TreeGrafter"/>
</dbReference>
<organism evidence="9 10">
    <name type="scientific">Abditibacterium utsteinense</name>
    <dbReference type="NCBI Taxonomy" id="1960156"/>
    <lineage>
        <taxon>Bacteria</taxon>
        <taxon>Pseudomonadati</taxon>
        <taxon>Abditibacteriota</taxon>
        <taxon>Abditibacteriia</taxon>
        <taxon>Abditibacteriales</taxon>
        <taxon>Abditibacteriaceae</taxon>
        <taxon>Abditibacterium</taxon>
    </lineage>
</organism>
<feature type="transmembrane region" description="Helical" evidence="8">
    <location>
        <begin position="364"/>
        <end position="382"/>
    </location>
</feature>
<protein>
    <submittedName>
        <fullName evidence="9">Dolichyl-phosphate-mannose-protein mannosyltransferase</fullName>
    </submittedName>
</protein>
<dbReference type="InterPro" id="IPR050297">
    <property type="entry name" value="LipidA_mod_glycosyltrf_83"/>
</dbReference>
<evidence type="ECO:0000256" key="3">
    <source>
        <dbReference type="ARBA" id="ARBA00022676"/>
    </source>
</evidence>
<keyword evidence="10" id="KW-1185">Reference proteome</keyword>
<dbReference type="EMBL" id="NIGF01000002">
    <property type="protein sequence ID" value="PQV65215.1"/>
    <property type="molecule type" value="Genomic_DNA"/>
</dbReference>
<keyword evidence="4 9" id="KW-0808">Transferase</keyword>
<evidence type="ECO:0000256" key="2">
    <source>
        <dbReference type="ARBA" id="ARBA00022475"/>
    </source>
</evidence>
<feature type="transmembrane region" description="Helical" evidence="8">
    <location>
        <begin position="116"/>
        <end position="133"/>
    </location>
</feature>
<evidence type="ECO:0000256" key="4">
    <source>
        <dbReference type="ARBA" id="ARBA00022679"/>
    </source>
</evidence>
<dbReference type="RefSeq" id="WP_123580308.1">
    <property type="nucleotide sequence ID" value="NZ_NIGF01000002.1"/>
</dbReference>
<keyword evidence="3 9" id="KW-0328">Glycosyltransferase</keyword>
<dbReference type="GO" id="GO:0009103">
    <property type="term" value="P:lipopolysaccharide biosynthetic process"/>
    <property type="evidence" value="ECO:0007669"/>
    <property type="project" value="UniProtKB-ARBA"/>
</dbReference>
<keyword evidence="5 8" id="KW-0812">Transmembrane</keyword>
<keyword evidence="7 8" id="KW-0472">Membrane</keyword>
<reference evidence="9 10" key="1">
    <citation type="journal article" date="2018" name="Syst. Appl. Microbiol.">
        <title>Abditibacterium utsteinense sp. nov., the first cultivated member of candidate phylum FBP, isolated from ice-free Antarctic soil samples.</title>
        <authorList>
            <person name="Tahon G."/>
            <person name="Tytgat B."/>
            <person name="Lebbe L."/>
            <person name="Carlier A."/>
            <person name="Willems A."/>
        </authorList>
    </citation>
    <scope>NUCLEOTIDE SEQUENCE [LARGE SCALE GENOMIC DNA]</scope>
    <source>
        <strain evidence="9 10">LMG 29911</strain>
    </source>
</reference>
<proteinExistence type="predicted"/>
<feature type="transmembrane region" description="Helical" evidence="8">
    <location>
        <begin position="311"/>
        <end position="329"/>
    </location>
</feature>
<dbReference type="PANTHER" id="PTHR33908:SF11">
    <property type="entry name" value="MEMBRANE PROTEIN"/>
    <property type="match status" value="1"/>
</dbReference>
<dbReference type="Proteomes" id="UP000237684">
    <property type="component" value="Unassembled WGS sequence"/>
</dbReference>
<feature type="transmembrane region" description="Helical" evidence="8">
    <location>
        <begin position="12"/>
        <end position="35"/>
    </location>
</feature>
<evidence type="ECO:0000313" key="9">
    <source>
        <dbReference type="EMBL" id="PQV65215.1"/>
    </source>
</evidence>
<feature type="transmembrane region" description="Helical" evidence="8">
    <location>
        <begin position="86"/>
        <end position="104"/>
    </location>
</feature>
<dbReference type="InParanoid" id="A0A2S8SWN7"/>
<evidence type="ECO:0000256" key="6">
    <source>
        <dbReference type="ARBA" id="ARBA00022989"/>
    </source>
</evidence>
<accession>A0A2S8SWN7</accession>
<feature type="transmembrane region" description="Helical" evidence="8">
    <location>
        <begin position="335"/>
        <end position="352"/>
    </location>
</feature>
<sequence>MQPNRIRWEKVFQSQSLILFCLSAIVILIRSLTFYEPYERDLMVYAVTARELLAGRPIYSDLWDIKPPGVYIIYALSQSIVGYNRFSIFFLGVSSAIVTLFGVFQTVKIVTRHSIAALWAAFFWTLICSDIALQANQPNVEVFLNALFVWALFYFIKSSSNLQKDNSDSYSLQLEKTDWKWLLVSGSLWGIASLFKQVALTTPFFLSFTLFIFPLSGFNWKKRLLSVAAFVTPILLLWAGVSAYFSATGRWSIFYFTMVDYGRRYASSGFRLTSDLTWSEKLFPAYLALLIPTIALSLAGLVVSRHHLSRFWLLLGLCALSIQIAIALPGNFFPHYYQLWLPLLCIAMGFSIAEWKRNTKNQSLVMVTIFLVGFVTLGSQWIDWKLTPDQVSIKKYSEDYFVRLPLKAQEINGLLLPNETFYQYGFDPGFYFETKRRSPVGIINIGTPFIPQPLELQNRLLFDLKQKKPEMVILDTFFPPSRVTEYLYENYVLLPHLHQSGNLVIMARRGGNLLRRS</sequence>
<feature type="transmembrane region" description="Helical" evidence="8">
    <location>
        <begin position="283"/>
        <end position="304"/>
    </location>
</feature>
<comment type="caution">
    <text evidence="9">The sequence shown here is derived from an EMBL/GenBank/DDBJ whole genome shotgun (WGS) entry which is preliminary data.</text>
</comment>
<evidence type="ECO:0000313" key="10">
    <source>
        <dbReference type="Proteomes" id="UP000237684"/>
    </source>
</evidence>
<name>A0A2S8SWN7_9BACT</name>
<dbReference type="AlphaFoldDB" id="A0A2S8SWN7"/>
<feature type="transmembrane region" description="Helical" evidence="8">
    <location>
        <begin position="201"/>
        <end position="220"/>
    </location>
</feature>
<comment type="subcellular location">
    <subcellularLocation>
        <location evidence="1">Cell membrane</location>
        <topology evidence="1">Multi-pass membrane protein</topology>
    </subcellularLocation>
</comment>
<evidence type="ECO:0000256" key="1">
    <source>
        <dbReference type="ARBA" id="ARBA00004651"/>
    </source>
</evidence>
<feature type="transmembrane region" description="Helical" evidence="8">
    <location>
        <begin position="227"/>
        <end position="247"/>
    </location>
</feature>
<keyword evidence="2" id="KW-1003">Cell membrane</keyword>
<evidence type="ECO:0000256" key="8">
    <source>
        <dbReference type="SAM" id="Phobius"/>
    </source>
</evidence>
<dbReference type="GO" id="GO:0005886">
    <property type="term" value="C:plasma membrane"/>
    <property type="evidence" value="ECO:0007669"/>
    <property type="project" value="UniProtKB-SubCell"/>
</dbReference>
<dbReference type="PANTHER" id="PTHR33908">
    <property type="entry name" value="MANNOSYLTRANSFERASE YKCB-RELATED"/>
    <property type="match status" value="1"/>
</dbReference>
<evidence type="ECO:0000256" key="5">
    <source>
        <dbReference type="ARBA" id="ARBA00022692"/>
    </source>
</evidence>
<evidence type="ECO:0000256" key="7">
    <source>
        <dbReference type="ARBA" id="ARBA00023136"/>
    </source>
</evidence>